<gene>
    <name evidence="4" type="primary">oatA1</name>
    <name evidence="4" type="ORF">USDA257_c42450</name>
</gene>
<feature type="transmembrane region" description="Helical" evidence="1">
    <location>
        <begin position="342"/>
        <end position="363"/>
    </location>
</feature>
<dbReference type="PANTHER" id="PTHR23028">
    <property type="entry name" value="ACETYLTRANSFERASE"/>
    <property type="match status" value="1"/>
</dbReference>
<dbReference type="InterPro" id="IPR002656">
    <property type="entry name" value="Acyl_transf_3_dom"/>
</dbReference>
<proteinExistence type="predicted"/>
<dbReference type="EMBL" id="CP003563">
    <property type="protein sequence ID" value="AFL52784.1"/>
    <property type="molecule type" value="Genomic_DNA"/>
</dbReference>
<dbReference type="eggNOG" id="COG1835">
    <property type="taxonomic scope" value="Bacteria"/>
</dbReference>
<feature type="domain" description="Acyltransferase 3" evidence="2">
    <location>
        <begin position="5"/>
        <end position="327"/>
    </location>
</feature>
<keyword evidence="4" id="KW-0012">Acyltransferase</keyword>
<evidence type="ECO:0000313" key="4">
    <source>
        <dbReference type="EMBL" id="AFL52784.1"/>
    </source>
</evidence>
<feature type="transmembrane region" description="Helical" evidence="1">
    <location>
        <begin position="312"/>
        <end position="330"/>
    </location>
</feature>
<feature type="transmembrane region" description="Helical" evidence="1">
    <location>
        <begin position="275"/>
        <end position="292"/>
    </location>
</feature>
<feature type="transmembrane region" description="Helical" evidence="1">
    <location>
        <begin position="135"/>
        <end position="154"/>
    </location>
</feature>
<organism evidence="4 5">
    <name type="scientific">Sinorhizobium fredii (strain USDA 257)</name>
    <dbReference type="NCBI Taxonomy" id="1185652"/>
    <lineage>
        <taxon>Bacteria</taxon>
        <taxon>Pseudomonadati</taxon>
        <taxon>Pseudomonadota</taxon>
        <taxon>Alphaproteobacteria</taxon>
        <taxon>Hyphomicrobiales</taxon>
        <taxon>Rhizobiaceae</taxon>
        <taxon>Sinorhizobium/Ensifer group</taxon>
        <taxon>Sinorhizobium</taxon>
    </lineage>
</organism>
<dbReference type="InterPro" id="IPR043968">
    <property type="entry name" value="SGNH"/>
</dbReference>
<dbReference type="GO" id="GO:0009103">
    <property type="term" value="P:lipopolysaccharide biosynthetic process"/>
    <property type="evidence" value="ECO:0007669"/>
    <property type="project" value="TreeGrafter"/>
</dbReference>
<dbReference type="KEGG" id="sfd:USDA257_c42450"/>
<dbReference type="Pfam" id="PF19040">
    <property type="entry name" value="SGNH"/>
    <property type="match status" value="1"/>
</dbReference>
<sequence>MHYRPEIDGLRAIAVVPVLLFHAGFDFIGGGFAGVDVFFVISGFLITSIIHREIREGRFSIVSFYERRARRLAPALFFVCVVSTIFAVMWMLPQELNDFGKGLYAVNLFGSNFVFWNQTGYFAPSSELMPLLHTWSLAVEEQFYIVLPLFLLALRRYPAETVLKVSAVGVVLSFGATQILARVEPAANFYLLPSRLWELGVGAMLALAGQERIRLSRGLREFAAGLGLFAIVASYFLVRESAFYPGWTTAPVVLGTALVLAFGRADTLVGRLLSARPLVAIGLISYSLYLWHQPVLAFARLRAIDEIPPMGYILLLGLCLVLAYLSWRYIELPFRKPARVARGAVFALTLTGASVAIGAGLSLDGTDGFAFQNRELARLIEPSVGLAKECDAVVDLKCATNPRPEIAVWGDSYARHLVDGIIASKPDVRLVQLTKNNCGPFLNLAPILPRLGRGWSEECAQHNADVRRFLLANKSIRYVVLSSQLSQYMNEKTVLLDGRREVPSDIEILTDDFRSTLAWLESNGFNTVSVAPPPQNGRDTGLCVARARLLGQATERCELSLGDVRASNKGVLQVIADIAEEYPVVSFMDHLCDGDFCKVEDKGVALFEDHGHFSAGGSRQMGLSFNFYRAFVDAAEQDVLSRLVKPTRAFDVSDL</sequence>
<protein>
    <submittedName>
        <fullName evidence="4">O-acetyltransferase OatA</fullName>
        <ecNumber evidence="4">2.3.1.-</ecNumber>
    </submittedName>
</protein>
<keyword evidence="1" id="KW-0812">Transmembrane</keyword>
<feature type="transmembrane region" description="Helical" evidence="1">
    <location>
        <begin position="72"/>
        <end position="92"/>
    </location>
</feature>
<dbReference type="PANTHER" id="PTHR23028:SF53">
    <property type="entry name" value="ACYL_TRANSF_3 DOMAIN-CONTAINING PROTEIN"/>
    <property type="match status" value="1"/>
</dbReference>
<feature type="transmembrane region" description="Helical" evidence="1">
    <location>
        <begin position="244"/>
        <end position="263"/>
    </location>
</feature>
<keyword evidence="1" id="KW-1133">Transmembrane helix</keyword>
<accession>I3XA78</accession>
<reference evidence="4 5" key="1">
    <citation type="journal article" date="2012" name="J. Bacteriol.">
        <title>Complete genome sequence of the broad-host-range strain Sinorhizobium fredii USDA257.</title>
        <authorList>
            <person name="Schuldes J."/>
            <person name="Rodriguez Orbegoso M."/>
            <person name="Schmeisser C."/>
            <person name="Krishnan H.B."/>
            <person name="Daniel R."/>
            <person name="Streit W.R."/>
        </authorList>
    </citation>
    <scope>NUCLEOTIDE SEQUENCE [LARGE SCALE GENOMIC DNA]</scope>
    <source>
        <strain evidence="4 5">USDA 257</strain>
    </source>
</reference>
<evidence type="ECO:0000259" key="2">
    <source>
        <dbReference type="Pfam" id="PF01757"/>
    </source>
</evidence>
<evidence type="ECO:0000256" key="1">
    <source>
        <dbReference type="SAM" id="Phobius"/>
    </source>
</evidence>
<dbReference type="Proteomes" id="UP000006180">
    <property type="component" value="Chromosome"/>
</dbReference>
<dbReference type="GO" id="GO:0016747">
    <property type="term" value="F:acyltransferase activity, transferring groups other than amino-acyl groups"/>
    <property type="evidence" value="ECO:0007669"/>
    <property type="project" value="InterPro"/>
</dbReference>
<dbReference type="Pfam" id="PF01757">
    <property type="entry name" value="Acyl_transf_3"/>
    <property type="match status" value="1"/>
</dbReference>
<feature type="domain" description="SGNH" evidence="3">
    <location>
        <begin position="397"/>
        <end position="622"/>
    </location>
</feature>
<keyword evidence="4" id="KW-0808">Transferase</keyword>
<dbReference type="HOGENOM" id="CLU_005679_10_2_5"/>
<keyword evidence="1" id="KW-0472">Membrane</keyword>
<dbReference type="PATRIC" id="fig|1185652.3.peg.4411"/>
<dbReference type="AlphaFoldDB" id="I3XA78"/>
<feature type="transmembrane region" description="Helical" evidence="1">
    <location>
        <begin position="219"/>
        <end position="238"/>
    </location>
</feature>
<dbReference type="GO" id="GO:0016020">
    <property type="term" value="C:membrane"/>
    <property type="evidence" value="ECO:0007669"/>
    <property type="project" value="TreeGrafter"/>
</dbReference>
<dbReference type="EC" id="2.3.1.-" evidence="4"/>
<feature type="transmembrane region" description="Helical" evidence="1">
    <location>
        <begin position="31"/>
        <end position="51"/>
    </location>
</feature>
<dbReference type="RefSeq" id="WP_014764914.1">
    <property type="nucleotide sequence ID" value="NC_018000.1"/>
</dbReference>
<dbReference type="InterPro" id="IPR050879">
    <property type="entry name" value="Acyltransferase_3"/>
</dbReference>
<evidence type="ECO:0000313" key="5">
    <source>
        <dbReference type="Proteomes" id="UP000006180"/>
    </source>
</evidence>
<evidence type="ECO:0000259" key="3">
    <source>
        <dbReference type="Pfam" id="PF19040"/>
    </source>
</evidence>
<name>I3XA78_SINF2</name>